<feature type="compositionally biased region" description="Basic and acidic residues" evidence="2">
    <location>
        <begin position="467"/>
        <end position="487"/>
    </location>
</feature>
<feature type="compositionally biased region" description="Low complexity" evidence="2">
    <location>
        <begin position="488"/>
        <end position="532"/>
    </location>
</feature>
<feature type="coiled-coil region" evidence="1">
    <location>
        <begin position="301"/>
        <end position="335"/>
    </location>
</feature>
<dbReference type="EMBL" id="JAPFFF010000005">
    <property type="protein sequence ID" value="KAK8889761.1"/>
    <property type="molecule type" value="Genomic_DNA"/>
</dbReference>
<keyword evidence="4" id="KW-1185">Reference proteome</keyword>
<dbReference type="Proteomes" id="UP001470230">
    <property type="component" value="Unassembled WGS sequence"/>
</dbReference>
<feature type="region of interest" description="Disordered" evidence="2">
    <location>
        <begin position="695"/>
        <end position="736"/>
    </location>
</feature>
<evidence type="ECO:0000256" key="2">
    <source>
        <dbReference type="SAM" id="MobiDB-lite"/>
    </source>
</evidence>
<evidence type="ECO:0000313" key="4">
    <source>
        <dbReference type="Proteomes" id="UP001470230"/>
    </source>
</evidence>
<organism evidence="3 4">
    <name type="scientific">Tritrichomonas musculus</name>
    <dbReference type="NCBI Taxonomy" id="1915356"/>
    <lineage>
        <taxon>Eukaryota</taxon>
        <taxon>Metamonada</taxon>
        <taxon>Parabasalia</taxon>
        <taxon>Tritrichomonadida</taxon>
        <taxon>Tritrichomonadidae</taxon>
        <taxon>Tritrichomonas</taxon>
    </lineage>
</organism>
<gene>
    <name evidence="3" type="ORF">M9Y10_034515</name>
</gene>
<protein>
    <recommendedName>
        <fullName evidence="5">C2 domain-containing protein</fullName>
    </recommendedName>
</protein>
<feature type="compositionally biased region" description="Polar residues" evidence="2">
    <location>
        <begin position="695"/>
        <end position="713"/>
    </location>
</feature>
<sequence>MSSSSLLSSDSNIKNTNKAPPKPISQKLHVPIMPIASNQFPPFSYFYICVSRAINLHNCSLHSVFLIFRTHPSLQPILSPNSWCNDSEAVFNCGYSLDFTNVPHFQLGDFTPVVELYIRYPKQSQMVGVSFLPLKVIQTVNVNNKPLTYLYQNNPIDLKDVASGNVVGSIFVTVALGEREHIGILDPNSPLFNNPQNLITQKKKKVEQPKKRRRYSSDYYSDYSYSDYEYDEEDWITEAMKHGWVKPGSTGNWKEKALKKGWKPPAQVCCYSVSVECDLDDRTFMQEKSVQTIKSIINDEIDEIVEDCQNVKDQFKSAENDIKELCNANKQQSTEHSMRFEKPIQIYSSNSSFVGNNQKKNMSVSNNVIYSNDDFNKITDENINIENIHESIIDKINEEEEEEYIDNLIPMISTIQEMKSQNSTKKLNNSFSSDSIDFEIENEEDANASELIISGSRHSSSNSKSSSEQKNEKNKDDQDSPKDKHPENSASSSNSILSQNSKQSNKSNQSKKSNQSIGSLLSNRSLLSNGSNKSDKSNKSDRSDKSKGSQKSLIPKKQNQTNDLDNSSINDKSSGSILIGQSHKLLPKLQDSKEIVQEEEEEPNELSSIEKDDSKIKPVKDYSLSDLMIQIEEEEEENDNHTQSNNKDNENHISSPIKISNLSEQLGLNKVELSDLSSPTLRYSSTVGTQKIISDLSQSNNKSQISQPENVDINTPIKLDHEPIPISPESDSDNFF</sequence>
<feature type="region of interest" description="Disordered" evidence="2">
    <location>
        <begin position="1"/>
        <end position="22"/>
    </location>
</feature>
<evidence type="ECO:0000313" key="3">
    <source>
        <dbReference type="EMBL" id="KAK8889761.1"/>
    </source>
</evidence>
<name>A0ABR2KG55_9EUKA</name>
<evidence type="ECO:0000256" key="1">
    <source>
        <dbReference type="SAM" id="Coils"/>
    </source>
</evidence>
<feature type="region of interest" description="Disordered" evidence="2">
    <location>
        <begin position="452"/>
        <end position="655"/>
    </location>
</feature>
<feature type="compositionally biased region" description="Low complexity" evidence="2">
    <location>
        <begin position="1"/>
        <end position="11"/>
    </location>
</feature>
<feature type="compositionally biased region" description="Polar residues" evidence="2">
    <location>
        <begin position="557"/>
        <end position="576"/>
    </location>
</feature>
<feature type="compositionally biased region" description="Basic and acidic residues" evidence="2">
    <location>
        <begin position="608"/>
        <end position="620"/>
    </location>
</feature>
<proteinExistence type="predicted"/>
<feature type="compositionally biased region" description="Low complexity" evidence="2">
    <location>
        <begin position="454"/>
        <end position="466"/>
    </location>
</feature>
<accession>A0ABR2KG55</accession>
<reference evidence="3 4" key="1">
    <citation type="submission" date="2024-04" db="EMBL/GenBank/DDBJ databases">
        <title>Tritrichomonas musculus Genome.</title>
        <authorList>
            <person name="Alves-Ferreira E."/>
            <person name="Grigg M."/>
            <person name="Lorenzi H."/>
            <person name="Galac M."/>
        </authorList>
    </citation>
    <scope>NUCLEOTIDE SEQUENCE [LARGE SCALE GENOMIC DNA]</scope>
    <source>
        <strain evidence="3 4">EAF2021</strain>
    </source>
</reference>
<comment type="caution">
    <text evidence="3">The sequence shown here is derived from an EMBL/GenBank/DDBJ whole genome shotgun (WGS) entry which is preliminary data.</text>
</comment>
<evidence type="ECO:0008006" key="5">
    <source>
        <dbReference type="Google" id="ProtNLM"/>
    </source>
</evidence>
<keyword evidence="1" id="KW-0175">Coiled coil</keyword>
<feature type="compositionally biased region" description="Basic and acidic residues" evidence="2">
    <location>
        <begin position="533"/>
        <end position="547"/>
    </location>
</feature>
<feature type="compositionally biased region" description="Polar residues" evidence="2">
    <location>
        <begin position="641"/>
        <end position="655"/>
    </location>
</feature>